<proteinExistence type="predicted"/>
<evidence type="ECO:0000259" key="1">
    <source>
        <dbReference type="Pfam" id="PF02954"/>
    </source>
</evidence>
<name>A0ABS8CCH4_9BURK</name>
<evidence type="ECO:0000313" key="3">
    <source>
        <dbReference type="Proteomes" id="UP000776983"/>
    </source>
</evidence>
<dbReference type="Proteomes" id="UP000776983">
    <property type="component" value="Unassembled WGS sequence"/>
</dbReference>
<dbReference type="EMBL" id="JACDXW010000003">
    <property type="protein sequence ID" value="MCB5363723.1"/>
    <property type="molecule type" value="Genomic_DNA"/>
</dbReference>
<dbReference type="InterPro" id="IPR011006">
    <property type="entry name" value="CheY-like_superfamily"/>
</dbReference>
<dbReference type="InterPro" id="IPR002197">
    <property type="entry name" value="HTH_Fis"/>
</dbReference>
<keyword evidence="3" id="KW-1185">Reference proteome</keyword>
<dbReference type="Gene3D" id="1.10.10.60">
    <property type="entry name" value="Homeodomain-like"/>
    <property type="match status" value="1"/>
</dbReference>
<feature type="domain" description="DNA binding HTH" evidence="1">
    <location>
        <begin position="206"/>
        <end position="246"/>
    </location>
</feature>
<comment type="caution">
    <text evidence="2">The sequence shown here is derived from an EMBL/GenBank/DDBJ whole genome shotgun (WGS) entry which is preliminary data.</text>
</comment>
<dbReference type="Pfam" id="PF02954">
    <property type="entry name" value="HTH_8"/>
    <property type="match status" value="1"/>
</dbReference>
<dbReference type="InterPro" id="IPR009057">
    <property type="entry name" value="Homeodomain-like_sf"/>
</dbReference>
<gene>
    <name evidence="2" type="ORF">H0484_08170</name>
</gene>
<dbReference type="SUPFAM" id="SSF46689">
    <property type="entry name" value="Homeodomain-like"/>
    <property type="match status" value="1"/>
</dbReference>
<protein>
    <recommendedName>
        <fullName evidence="1">DNA binding HTH domain-containing protein</fullName>
    </recommendedName>
</protein>
<accession>A0ABS8CCH4</accession>
<organism evidence="2 3">
    <name type="scientific">Mesopusillimonas faecipullorum</name>
    <dbReference type="NCBI Taxonomy" id="2755040"/>
    <lineage>
        <taxon>Bacteria</taxon>
        <taxon>Pseudomonadati</taxon>
        <taxon>Pseudomonadota</taxon>
        <taxon>Betaproteobacteria</taxon>
        <taxon>Burkholderiales</taxon>
        <taxon>Alcaligenaceae</taxon>
        <taxon>Mesopusillimonas</taxon>
    </lineage>
</organism>
<dbReference type="SUPFAM" id="SSF52172">
    <property type="entry name" value="CheY-like"/>
    <property type="match status" value="1"/>
</dbReference>
<sequence>MREHLDCAVLATPSNENYVAGLPGSHAGGRLLIHLLKVEAGAEEGRALASTAMNLRRYDVCLLQVHPANLSWVRTNLQAARPLLTTPVIAITRDLRAAALDDLHKLGVEDFLREPFCAEELRARCERLLARQQAKVYIKHIESDPGGSALSVGEAHVTYQEVGAEHGQHPTLGANNMPVSVLESYAAAAAGESSGTSLRAAKTQIVEHFETAYIKAALHRHQGNIAMAARSVQKHRRAFWALMHKYKIDPMPYRAMGRNLPMPCGTGKMPANFSEG</sequence>
<reference evidence="2 3" key="1">
    <citation type="submission" date="2020-07" db="EMBL/GenBank/DDBJ databases">
        <title>Pusillimonas sp. nov., isolated from poultry manure in Taiwan.</title>
        <authorList>
            <person name="Lin S.-Y."/>
            <person name="Tang Y.-S."/>
            <person name="Young C.-C."/>
        </authorList>
    </citation>
    <scope>NUCLEOTIDE SEQUENCE [LARGE SCALE GENOMIC DNA]</scope>
    <source>
        <strain evidence="2 3">CC-YST705</strain>
    </source>
</reference>
<dbReference type="Gene3D" id="3.40.50.2300">
    <property type="match status" value="1"/>
</dbReference>
<dbReference type="RefSeq" id="WP_226954094.1">
    <property type="nucleotide sequence ID" value="NZ_JACDXW010000003.1"/>
</dbReference>
<evidence type="ECO:0000313" key="2">
    <source>
        <dbReference type="EMBL" id="MCB5363723.1"/>
    </source>
</evidence>